<feature type="disulfide bond" description="Redox-active" evidence="3">
    <location>
        <begin position="94"/>
        <end position="99"/>
    </location>
</feature>
<dbReference type="InterPro" id="IPR036249">
    <property type="entry name" value="Thioredoxin-like_sf"/>
</dbReference>
<dbReference type="STRING" id="1227490.C479_08208"/>
<dbReference type="RefSeq" id="WP_007700715.1">
    <property type="nucleotide sequence ID" value="NZ_AOIQ01000014.1"/>
</dbReference>
<evidence type="ECO:0000256" key="1">
    <source>
        <dbReference type="ARBA" id="ARBA00010996"/>
    </source>
</evidence>
<reference evidence="5 6" key="1">
    <citation type="journal article" date="2014" name="PLoS Genet.">
        <title>Phylogenetically driven sequencing of extremely halophilic archaea reveals strategies for static and dynamic osmo-response.</title>
        <authorList>
            <person name="Becker E.A."/>
            <person name="Seitzer P.M."/>
            <person name="Tritt A."/>
            <person name="Larsen D."/>
            <person name="Krusor M."/>
            <person name="Yao A.I."/>
            <person name="Wu D."/>
            <person name="Madern D."/>
            <person name="Eisen J.A."/>
            <person name="Darling A.E."/>
            <person name="Facciotti M.T."/>
        </authorList>
    </citation>
    <scope>NUCLEOTIDE SEQUENCE [LARGE SCALE GENOMIC DNA]</scope>
    <source>
        <strain evidence="5 6">JCM 14624</strain>
    </source>
</reference>
<dbReference type="GO" id="GO:0046872">
    <property type="term" value="F:metal ion binding"/>
    <property type="evidence" value="ECO:0007669"/>
    <property type="project" value="UniProtKB-KW"/>
</dbReference>
<dbReference type="Pfam" id="PF02630">
    <property type="entry name" value="SCO1-SenC"/>
    <property type="match status" value="1"/>
</dbReference>
<evidence type="ECO:0000256" key="4">
    <source>
        <dbReference type="SAM" id="MobiDB-lite"/>
    </source>
</evidence>
<feature type="compositionally biased region" description="Polar residues" evidence="4">
    <location>
        <begin position="63"/>
        <end position="73"/>
    </location>
</feature>
<feature type="binding site" evidence="2">
    <location>
        <position position="94"/>
    </location>
    <ligand>
        <name>Cu cation</name>
        <dbReference type="ChEBI" id="CHEBI:23378"/>
    </ligand>
</feature>
<comment type="similarity">
    <text evidence="1">Belongs to the SCO1/2 family.</text>
</comment>
<dbReference type="InterPro" id="IPR003782">
    <property type="entry name" value="SCO1/SenC"/>
</dbReference>
<dbReference type="Gene3D" id="3.40.30.10">
    <property type="entry name" value="Glutaredoxin"/>
    <property type="match status" value="1"/>
</dbReference>
<dbReference type="SUPFAM" id="SSF52833">
    <property type="entry name" value="Thioredoxin-like"/>
    <property type="match status" value="1"/>
</dbReference>
<name>M0BMC0_9EURY</name>
<accession>M0BMC0</accession>
<keyword evidence="2" id="KW-0479">Metal-binding</keyword>
<dbReference type="PROSITE" id="PS51257">
    <property type="entry name" value="PROKAR_LIPOPROTEIN"/>
    <property type="match status" value="1"/>
</dbReference>
<keyword evidence="6" id="KW-1185">Reference proteome</keyword>
<keyword evidence="3" id="KW-1015">Disulfide bond</keyword>
<dbReference type="OrthoDB" id="27579at2157"/>
<sequence length="244" mass="26864">MKRRTYLGASGLGGLSALSGCLEPFSAATADEPETADGAVLPPPDQTRGEASHPTYGDEIPSYSVSDALSSEPVSDEDFRGERVQLYTFVYTNCIMGACPGLIRYLIEINEGVRDAGYRDEAAFAPFTFDPKRDTPEILRTYLTDRNVDPSADDWFFLRPETQEAAHELLFERQGGRFGLPIQQAPAEEIAAEGTDPDVEYGFTHFVFILLVNENGIVERSYPGATDRYTPTDIEDDMLAVIEG</sequence>
<evidence type="ECO:0000313" key="6">
    <source>
        <dbReference type="Proteomes" id="UP000011560"/>
    </source>
</evidence>
<evidence type="ECO:0000256" key="2">
    <source>
        <dbReference type="PIRSR" id="PIRSR603782-1"/>
    </source>
</evidence>
<protein>
    <submittedName>
        <fullName evidence="5">Electron transport protein SCO1/SenC</fullName>
    </submittedName>
</protein>
<dbReference type="Proteomes" id="UP000011560">
    <property type="component" value="Unassembled WGS sequence"/>
</dbReference>
<keyword evidence="2" id="KW-0186">Copper</keyword>
<proteinExistence type="inferred from homology"/>
<feature type="binding site" evidence="2">
    <location>
        <position position="99"/>
    </location>
    <ligand>
        <name>Cu cation</name>
        <dbReference type="ChEBI" id="CHEBI:23378"/>
    </ligand>
</feature>
<dbReference type="AlphaFoldDB" id="M0BMC0"/>
<organism evidence="5 6">
    <name type="scientific">Halovivax asiaticus JCM 14624</name>
    <dbReference type="NCBI Taxonomy" id="1227490"/>
    <lineage>
        <taxon>Archaea</taxon>
        <taxon>Methanobacteriati</taxon>
        <taxon>Methanobacteriota</taxon>
        <taxon>Stenosarchaea group</taxon>
        <taxon>Halobacteria</taxon>
        <taxon>Halobacteriales</taxon>
        <taxon>Natrialbaceae</taxon>
        <taxon>Halovivax</taxon>
    </lineage>
</organism>
<evidence type="ECO:0000313" key="5">
    <source>
        <dbReference type="EMBL" id="ELZ10779.1"/>
    </source>
</evidence>
<dbReference type="EMBL" id="AOIQ01000014">
    <property type="protein sequence ID" value="ELZ10779.1"/>
    <property type="molecule type" value="Genomic_DNA"/>
</dbReference>
<comment type="caution">
    <text evidence="5">The sequence shown here is derived from an EMBL/GenBank/DDBJ whole genome shotgun (WGS) entry which is preliminary data.</text>
</comment>
<evidence type="ECO:0000256" key="3">
    <source>
        <dbReference type="PIRSR" id="PIRSR603782-2"/>
    </source>
</evidence>
<gene>
    <name evidence="5" type="ORF">C479_08208</name>
</gene>
<feature type="region of interest" description="Disordered" evidence="4">
    <location>
        <begin position="29"/>
        <end position="76"/>
    </location>
</feature>